<dbReference type="EC" id="2.3.2.27" evidence="4"/>
<dbReference type="GO" id="GO:0030247">
    <property type="term" value="F:polysaccharide binding"/>
    <property type="evidence" value="ECO:0007669"/>
    <property type="project" value="InterPro"/>
</dbReference>
<dbReference type="GO" id="GO:0061630">
    <property type="term" value="F:ubiquitin protein ligase activity"/>
    <property type="evidence" value="ECO:0007669"/>
    <property type="project" value="UniProtKB-EC"/>
</dbReference>
<evidence type="ECO:0000256" key="4">
    <source>
        <dbReference type="ARBA" id="ARBA00012483"/>
    </source>
</evidence>
<evidence type="ECO:0000256" key="8">
    <source>
        <dbReference type="ARBA" id="ARBA00022729"/>
    </source>
</evidence>
<comment type="subcellular location">
    <subcellularLocation>
        <location evidence="2">Membrane</location>
        <topology evidence="2">Single-pass membrane protein</topology>
    </subcellularLocation>
</comment>
<dbReference type="Gene3D" id="3.30.40.10">
    <property type="entry name" value="Zinc/RING finger domain, C3HC4 (zinc finger)"/>
    <property type="match status" value="1"/>
</dbReference>
<gene>
    <name evidence="19" type="ORF">PVL29_001635</name>
</gene>
<evidence type="ECO:0000256" key="10">
    <source>
        <dbReference type="ARBA" id="ARBA00022786"/>
    </source>
</evidence>
<evidence type="ECO:0000256" key="2">
    <source>
        <dbReference type="ARBA" id="ARBA00004167"/>
    </source>
</evidence>
<evidence type="ECO:0000256" key="16">
    <source>
        <dbReference type="SAM" id="Phobius"/>
    </source>
</evidence>
<sequence>MKALEILFSSFLLFFFLKPAGACQNRCSPNGPEVRFPFYINGSSTGRCRFSQGFGLTCKNSQTVLRLASAGDFIVQSIQYNMQRIWITDPDNCIPKRLLNFSLSDYPFQKAPRRQRNLTLLSCYMDNSIELFLKGSVFWSSTCVNETNQAIVAVNDESRNMEILFSDDLPSQCQKIKRVLVSVSRRDSRSLELKWDEPNCGACEQEGGTCGFKGGTDSEIICSKASSPALPRSAKYGLIIGIGIPGLLCLIGLSCCICGRIRTYAQRRHLSDTDFAIAIGPLPAVVVMGLDGPTIESYPKTVLGESMRLPKPSDGTCPICLSEYQPKDTIRTIPECNHCFHVDCVDEWLKMNPTCPVCRNSPDASSLGTPCSSVASSAILSSSPSSTSLS</sequence>
<dbReference type="GO" id="GO:0008270">
    <property type="term" value="F:zinc ion binding"/>
    <property type="evidence" value="ECO:0007669"/>
    <property type="project" value="UniProtKB-KW"/>
</dbReference>
<dbReference type="CDD" id="cd16461">
    <property type="entry name" value="RING-H2_EL5-like"/>
    <property type="match status" value="1"/>
</dbReference>
<evidence type="ECO:0000256" key="1">
    <source>
        <dbReference type="ARBA" id="ARBA00000900"/>
    </source>
</evidence>
<dbReference type="PANTHER" id="PTHR46279:SF31">
    <property type="entry name" value="RING-H2 FINGER PROTEIN ATL20-LIKE ISOFORM X1"/>
    <property type="match status" value="1"/>
</dbReference>
<dbReference type="AlphaFoldDB" id="A0AA39AEK8"/>
<keyword evidence="9 15" id="KW-0863">Zinc-finger</keyword>
<comment type="caution">
    <text evidence="19">The sequence shown here is derived from an EMBL/GenBank/DDBJ whole genome shotgun (WGS) entry which is preliminary data.</text>
</comment>
<dbReference type="Pfam" id="PF13639">
    <property type="entry name" value="zf-RING_2"/>
    <property type="match status" value="1"/>
</dbReference>
<keyword evidence="13 16" id="KW-0472">Membrane</keyword>
<dbReference type="SMART" id="SM00184">
    <property type="entry name" value="RING"/>
    <property type="match status" value="1"/>
</dbReference>
<proteinExistence type="inferred from homology"/>
<keyword evidence="10" id="KW-0833">Ubl conjugation pathway</keyword>
<dbReference type="InterPro" id="IPR046948">
    <property type="entry name" value="ATL20-22-like"/>
</dbReference>
<keyword evidence="5" id="KW-0808">Transferase</keyword>
<feature type="signal peptide" evidence="17">
    <location>
        <begin position="1"/>
        <end position="22"/>
    </location>
</feature>
<comment type="similarity">
    <text evidence="14">Belongs to the RING-type zinc finger family. ATL subfamily.</text>
</comment>
<dbReference type="InterPro" id="IPR025287">
    <property type="entry name" value="WAK_GUB"/>
</dbReference>
<evidence type="ECO:0000256" key="12">
    <source>
        <dbReference type="ARBA" id="ARBA00022989"/>
    </source>
</evidence>
<accession>A0AA39AEK8</accession>
<feature type="domain" description="RING-type" evidence="18">
    <location>
        <begin position="317"/>
        <end position="359"/>
    </location>
</feature>
<dbReference type="PANTHER" id="PTHR46279">
    <property type="entry name" value="RING/U-BOX SUPERFAMILY PROTEIN"/>
    <property type="match status" value="1"/>
</dbReference>
<evidence type="ECO:0000256" key="14">
    <source>
        <dbReference type="ARBA" id="ARBA00024209"/>
    </source>
</evidence>
<evidence type="ECO:0000256" key="3">
    <source>
        <dbReference type="ARBA" id="ARBA00004906"/>
    </source>
</evidence>
<evidence type="ECO:0000256" key="7">
    <source>
        <dbReference type="ARBA" id="ARBA00022723"/>
    </source>
</evidence>
<dbReference type="Pfam" id="PF13947">
    <property type="entry name" value="GUB_WAK_bind"/>
    <property type="match status" value="1"/>
</dbReference>
<dbReference type="InterPro" id="IPR001841">
    <property type="entry name" value="Znf_RING"/>
</dbReference>
<dbReference type="InterPro" id="IPR013083">
    <property type="entry name" value="Znf_RING/FYVE/PHD"/>
</dbReference>
<evidence type="ECO:0000259" key="18">
    <source>
        <dbReference type="PROSITE" id="PS50089"/>
    </source>
</evidence>
<feature type="chain" id="PRO_5041412992" description="RING-type E3 ubiquitin transferase" evidence="17">
    <location>
        <begin position="23"/>
        <end position="390"/>
    </location>
</feature>
<evidence type="ECO:0000256" key="13">
    <source>
        <dbReference type="ARBA" id="ARBA00023136"/>
    </source>
</evidence>
<dbReference type="EMBL" id="JARBHA010000002">
    <property type="protein sequence ID" value="KAJ9706176.1"/>
    <property type="molecule type" value="Genomic_DNA"/>
</dbReference>
<keyword evidence="6 16" id="KW-0812">Transmembrane</keyword>
<evidence type="ECO:0000256" key="5">
    <source>
        <dbReference type="ARBA" id="ARBA00022679"/>
    </source>
</evidence>
<protein>
    <recommendedName>
        <fullName evidence="4">RING-type E3 ubiquitin transferase</fullName>
        <ecNumber evidence="4">2.3.2.27</ecNumber>
    </recommendedName>
</protein>
<evidence type="ECO:0000256" key="11">
    <source>
        <dbReference type="ARBA" id="ARBA00022833"/>
    </source>
</evidence>
<evidence type="ECO:0000256" key="9">
    <source>
        <dbReference type="ARBA" id="ARBA00022771"/>
    </source>
</evidence>
<dbReference type="PROSITE" id="PS50089">
    <property type="entry name" value="ZF_RING_2"/>
    <property type="match status" value="1"/>
</dbReference>
<keyword evidence="7" id="KW-0479">Metal-binding</keyword>
<dbReference type="GO" id="GO:0016020">
    <property type="term" value="C:membrane"/>
    <property type="evidence" value="ECO:0007669"/>
    <property type="project" value="UniProtKB-SubCell"/>
</dbReference>
<keyword evidence="20" id="KW-1185">Reference proteome</keyword>
<comment type="pathway">
    <text evidence="3">Protein modification; protein ubiquitination.</text>
</comment>
<evidence type="ECO:0000256" key="17">
    <source>
        <dbReference type="SAM" id="SignalP"/>
    </source>
</evidence>
<evidence type="ECO:0000256" key="6">
    <source>
        <dbReference type="ARBA" id="ARBA00022692"/>
    </source>
</evidence>
<organism evidence="19 20">
    <name type="scientific">Vitis rotundifolia</name>
    <name type="common">Muscadine grape</name>
    <dbReference type="NCBI Taxonomy" id="103349"/>
    <lineage>
        <taxon>Eukaryota</taxon>
        <taxon>Viridiplantae</taxon>
        <taxon>Streptophyta</taxon>
        <taxon>Embryophyta</taxon>
        <taxon>Tracheophyta</taxon>
        <taxon>Spermatophyta</taxon>
        <taxon>Magnoliopsida</taxon>
        <taxon>eudicotyledons</taxon>
        <taxon>Gunneridae</taxon>
        <taxon>Pentapetalae</taxon>
        <taxon>rosids</taxon>
        <taxon>Vitales</taxon>
        <taxon>Vitaceae</taxon>
        <taxon>Viteae</taxon>
        <taxon>Vitis</taxon>
    </lineage>
</organism>
<keyword evidence="12 16" id="KW-1133">Transmembrane helix</keyword>
<evidence type="ECO:0000256" key="15">
    <source>
        <dbReference type="PROSITE-ProRule" id="PRU00175"/>
    </source>
</evidence>
<keyword evidence="8 17" id="KW-0732">Signal</keyword>
<keyword evidence="11" id="KW-0862">Zinc</keyword>
<dbReference type="Proteomes" id="UP001168098">
    <property type="component" value="Unassembled WGS sequence"/>
</dbReference>
<name>A0AA39AEK8_VITRO</name>
<evidence type="ECO:0000313" key="19">
    <source>
        <dbReference type="EMBL" id="KAJ9706176.1"/>
    </source>
</evidence>
<reference evidence="19 20" key="1">
    <citation type="journal article" date="2023" name="BMC Biotechnol.">
        <title>Vitis rotundifolia cv Carlos genome sequencing.</title>
        <authorList>
            <person name="Huff M."/>
            <person name="Hulse-Kemp A."/>
            <person name="Scheffler B."/>
            <person name="Youngblood R."/>
            <person name="Simpson S."/>
            <person name="Babiker E."/>
            <person name="Staton M."/>
        </authorList>
    </citation>
    <scope>NUCLEOTIDE SEQUENCE [LARGE SCALE GENOMIC DNA]</scope>
    <source>
        <tissue evidence="19">Leaf</tissue>
    </source>
</reference>
<evidence type="ECO:0000313" key="20">
    <source>
        <dbReference type="Proteomes" id="UP001168098"/>
    </source>
</evidence>
<feature type="transmembrane region" description="Helical" evidence="16">
    <location>
        <begin position="236"/>
        <end position="259"/>
    </location>
</feature>
<comment type="catalytic activity">
    <reaction evidence="1">
        <text>S-ubiquitinyl-[E2 ubiquitin-conjugating enzyme]-L-cysteine + [acceptor protein]-L-lysine = [E2 ubiquitin-conjugating enzyme]-L-cysteine + N(6)-ubiquitinyl-[acceptor protein]-L-lysine.</text>
        <dbReference type="EC" id="2.3.2.27"/>
    </reaction>
</comment>
<dbReference type="SUPFAM" id="SSF57850">
    <property type="entry name" value="RING/U-box"/>
    <property type="match status" value="1"/>
</dbReference>